<feature type="transmembrane region" description="Helical" evidence="1">
    <location>
        <begin position="12"/>
        <end position="36"/>
    </location>
</feature>
<keyword evidence="1" id="KW-1133">Transmembrane helix</keyword>
<evidence type="ECO:0000256" key="1">
    <source>
        <dbReference type="SAM" id="Phobius"/>
    </source>
</evidence>
<gene>
    <name evidence="2" type="ORF">BKA02_002091</name>
</gene>
<dbReference type="Pfam" id="PF14494">
    <property type="entry name" value="DUF4436"/>
    <property type="match status" value="1"/>
</dbReference>
<evidence type="ECO:0000313" key="2">
    <source>
        <dbReference type="EMBL" id="NYD55036.1"/>
    </source>
</evidence>
<keyword evidence="1" id="KW-0472">Membrane</keyword>
<accession>A0A7Y9EWD6</accession>
<dbReference type="EMBL" id="JACCBH010000001">
    <property type="protein sequence ID" value="NYD55036.1"/>
    <property type="molecule type" value="Genomic_DNA"/>
</dbReference>
<comment type="caution">
    <text evidence="2">The sequence shown here is derived from an EMBL/GenBank/DDBJ whole genome shotgun (WGS) entry which is preliminary data.</text>
</comment>
<keyword evidence="3" id="KW-1185">Reference proteome</keyword>
<feature type="transmembrane region" description="Helical" evidence="1">
    <location>
        <begin position="272"/>
        <end position="296"/>
    </location>
</feature>
<evidence type="ECO:0008006" key="4">
    <source>
        <dbReference type="Google" id="ProtNLM"/>
    </source>
</evidence>
<feature type="transmembrane region" description="Helical" evidence="1">
    <location>
        <begin position="243"/>
        <end position="260"/>
    </location>
</feature>
<dbReference type="Proteomes" id="UP000552045">
    <property type="component" value="Unassembled WGS sequence"/>
</dbReference>
<dbReference type="AlphaFoldDB" id="A0A7Y9EWD6"/>
<keyword evidence="1" id="KW-0812">Transmembrane</keyword>
<sequence>MSRRFELPRLRWSRTFVIVCAAVFVVLYAVVVLLYAHGGRTDEGTPVDNAKEGVHVILTPRDVNADTDRISMEMRFASGSEFISDDGLTVTQDFRMLLPGAVLREGQGFAFTAGAAVPPTVLELRTSGAIERWPFDTHPVQTMLLVSTADESGQDVPVHADLSLGEHHVPGWNITIRVDHTSEPVTLEGGEVVKQYVIEARRATATVAFGLVLLALMVMMPALGLTVAILVLRGRRKVEIGIFTWNAGMLFATPTLRNFLPGQPPIGSWVDYLVVLWVVAGLILALLISVVAWYRWTRPQPEIDRRKREEAQERARSTVAAG</sequence>
<reference evidence="2 3" key="1">
    <citation type="submission" date="2020-07" db="EMBL/GenBank/DDBJ databases">
        <title>Sequencing the genomes of 1000 actinobacteria strains.</title>
        <authorList>
            <person name="Klenk H.-P."/>
        </authorList>
    </citation>
    <scope>NUCLEOTIDE SEQUENCE [LARGE SCALE GENOMIC DNA]</scope>
    <source>
        <strain evidence="2 3">DSM 22185</strain>
    </source>
</reference>
<proteinExistence type="predicted"/>
<name>A0A7Y9EWD6_9MICO</name>
<dbReference type="InterPro" id="IPR027948">
    <property type="entry name" value="DUF4436"/>
</dbReference>
<feature type="transmembrane region" description="Helical" evidence="1">
    <location>
        <begin position="207"/>
        <end position="231"/>
    </location>
</feature>
<dbReference type="RefSeq" id="WP_179433830.1">
    <property type="nucleotide sequence ID" value="NZ_BAABLC010000002.1"/>
</dbReference>
<organism evidence="2 3">
    <name type="scientific">Microbacterium pseudoresistens</name>
    <dbReference type="NCBI Taxonomy" id="640634"/>
    <lineage>
        <taxon>Bacteria</taxon>
        <taxon>Bacillati</taxon>
        <taxon>Actinomycetota</taxon>
        <taxon>Actinomycetes</taxon>
        <taxon>Micrococcales</taxon>
        <taxon>Microbacteriaceae</taxon>
        <taxon>Microbacterium</taxon>
    </lineage>
</organism>
<evidence type="ECO:0000313" key="3">
    <source>
        <dbReference type="Proteomes" id="UP000552045"/>
    </source>
</evidence>
<protein>
    <recommendedName>
        <fullName evidence="4">DUF4436 domain-containing protein</fullName>
    </recommendedName>
</protein>